<evidence type="ECO:0000256" key="5">
    <source>
        <dbReference type="ARBA" id="ARBA00023136"/>
    </source>
</evidence>
<dbReference type="AlphaFoldDB" id="A0A1S3K6F1"/>
<evidence type="ECO:0000313" key="9">
    <source>
        <dbReference type="Proteomes" id="UP000085678"/>
    </source>
</evidence>
<dbReference type="InterPro" id="IPR002000">
    <property type="entry name" value="Lysosome-assoc_membr_glycop"/>
</dbReference>
<evidence type="ECO:0000256" key="3">
    <source>
        <dbReference type="ARBA" id="ARBA00022729"/>
    </source>
</evidence>
<gene>
    <name evidence="10" type="primary">LOC106179220</name>
</gene>
<keyword evidence="6" id="KW-0325">Glycoprotein</keyword>
<accession>A0A1S3K6F1</accession>
<feature type="signal peptide" evidence="8">
    <location>
        <begin position="1"/>
        <end position="30"/>
    </location>
</feature>
<reference evidence="10" key="1">
    <citation type="submission" date="2025-08" db="UniProtKB">
        <authorList>
            <consortium name="RefSeq"/>
        </authorList>
    </citation>
    <scope>IDENTIFICATION</scope>
    <source>
        <tissue evidence="10">Gonads</tissue>
    </source>
</reference>
<evidence type="ECO:0000256" key="6">
    <source>
        <dbReference type="ARBA" id="ARBA00023180"/>
    </source>
</evidence>
<dbReference type="PANTHER" id="PTHR11506">
    <property type="entry name" value="LYSOSOME-ASSOCIATED MEMBRANE GLYCOPROTEIN"/>
    <property type="match status" value="1"/>
</dbReference>
<keyword evidence="3 8" id="KW-0732">Signal</keyword>
<proteinExistence type="predicted"/>
<comment type="subcellular location">
    <subcellularLocation>
        <location evidence="1">Cell membrane</location>
        <topology evidence="1">Single-pass type I membrane protein</topology>
    </subcellularLocation>
</comment>
<evidence type="ECO:0000313" key="10">
    <source>
        <dbReference type="RefSeq" id="XP_013418210.1"/>
    </source>
</evidence>
<name>A0A1S3K6F1_LINAN</name>
<dbReference type="Gene3D" id="2.40.160.110">
    <property type="match status" value="1"/>
</dbReference>
<feature type="chain" id="PRO_5010259089" evidence="8">
    <location>
        <begin position="31"/>
        <end position="340"/>
    </location>
</feature>
<evidence type="ECO:0000256" key="2">
    <source>
        <dbReference type="ARBA" id="ARBA00022692"/>
    </source>
</evidence>
<evidence type="ECO:0000256" key="1">
    <source>
        <dbReference type="ARBA" id="ARBA00004251"/>
    </source>
</evidence>
<evidence type="ECO:0000256" key="4">
    <source>
        <dbReference type="ARBA" id="ARBA00022989"/>
    </source>
</evidence>
<protein>
    <submittedName>
        <fullName evidence="10">Uncharacterized protein LOC106179220</fullName>
    </submittedName>
</protein>
<evidence type="ECO:0000256" key="8">
    <source>
        <dbReference type="SAM" id="SignalP"/>
    </source>
</evidence>
<evidence type="ECO:0000256" key="7">
    <source>
        <dbReference type="SAM" id="Phobius"/>
    </source>
</evidence>
<dbReference type="GO" id="GO:0005765">
    <property type="term" value="C:lysosomal membrane"/>
    <property type="evidence" value="ECO:0007669"/>
    <property type="project" value="TreeGrafter"/>
</dbReference>
<keyword evidence="2 7" id="KW-0812">Transmembrane</keyword>
<dbReference type="GO" id="GO:0005886">
    <property type="term" value="C:plasma membrane"/>
    <property type="evidence" value="ECO:0007669"/>
    <property type="project" value="TreeGrafter"/>
</dbReference>
<dbReference type="FunCoup" id="A0A1S3K6F1">
    <property type="interactions" value="598"/>
</dbReference>
<organism evidence="9 10">
    <name type="scientific">Lingula anatina</name>
    <name type="common">Brachiopod</name>
    <name type="synonym">Lingula unguis</name>
    <dbReference type="NCBI Taxonomy" id="7574"/>
    <lineage>
        <taxon>Eukaryota</taxon>
        <taxon>Metazoa</taxon>
        <taxon>Spiralia</taxon>
        <taxon>Lophotrochozoa</taxon>
        <taxon>Brachiopoda</taxon>
        <taxon>Linguliformea</taxon>
        <taxon>Lingulata</taxon>
        <taxon>Lingulida</taxon>
        <taxon>Linguloidea</taxon>
        <taxon>Lingulidae</taxon>
        <taxon>Lingula</taxon>
    </lineage>
</organism>
<keyword evidence="9" id="KW-1185">Reference proteome</keyword>
<keyword evidence="4 7" id="KW-1133">Transmembrane helix</keyword>
<dbReference type="KEGG" id="lak:106179220"/>
<dbReference type="GeneID" id="106179220"/>
<feature type="transmembrane region" description="Helical" evidence="7">
    <location>
        <begin position="292"/>
        <end position="310"/>
    </location>
</feature>
<dbReference type="RefSeq" id="XP_013418210.1">
    <property type="nucleotide sequence ID" value="XM_013562756.1"/>
</dbReference>
<dbReference type="GO" id="GO:0072594">
    <property type="term" value="P:establishment of protein localization to organelle"/>
    <property type="evidence" value="ECO:0007669"/>
    <property type="project" value="TreeGrafter"/>
</dbReference>
<dbReference type="InParanoid" id="A0A1S3K6F1"/>
<dbReference type="PANTHER" id="PTHR11506:SF35">
    <property type="entry name" value="LYSOSOME-ASSOCIATED MEMBRANE GLYCOPROTEIN 5"/>
    <property type="match status" value="1"/>
</dbReference>
<dbReference type="Proteomes" id="UP000085678">
    <property type="component" value="Unplaced"/>
</dbReference>
<sequence>MVIILKSKMTITTGCVQCLLALLCFSQVESHNNAQSVAARTLNGYIASSKFRKADSLGTSTSKDIYVNLGPVDKPSQWTAPGGSAPMGVDAPAKTLAVGMIWGGSPPKTFVSEDVTLRGVDCIILQLNALFELPYTDRKNLTRKALFLLSEDSGARAEGECGSEAQFITIMMFNKAVNYTLIFSNSSDGVRLANSTLRYNTRRGGIFHNAKGETVSLHLTWVSAKISTAPGAFFKCVLPSFLHYEEGARVAVDNLRVVAFNDNNDTEHFGGGPATTCTQDVEVAEYGVIKTYISIFLTGIVVVLVIVYLIRIKIKQRRKTSQQLHTTVPINESSNATQKT</sequence>
<keyword evidence="5 7" id="KW-0472">Membrane</keyword>
<dbReference type="GO" id="GO:0031902">
    <property type="term" value="C:late endosome membrane"/>
    <property type="evidence" value="ECO:0007669"/>
    <property type="project" value="TreeGrafter"/>
</dbReference>